<accession>A0A851FET8</accession>
<dbReference type="OrthoDB" id="5960959at2759"/>
<reference evidence="2" key="1">
    <citation type="submission" date="2019-10" db="EMBL/GenBank/DDBJ databases">
        <title>Bird 10,000 Genomes (B10K) Project - Family phase.</title>
        <authorList>
            <person name="Zhang G."/>
        </authorList>
    </citation>
    <scope>NUCLEOTIDE SEQUENCE</scope>
    <source>
        <strain evidence="2">B10K-DU-002-53</strain>
        <tissue evidence="2">Muscle</tissue>
    </source>
</reference>
<dbReference type="GO" id="GO:0045814">
    <property type="term" value="P:negative regulation of gene expression, epigenetic"/>
    <property type="evidence" value="ECO:0007669"/>
    <property type="project" value="InterPro"/>
</dbReference>
<dbReference type="Proteomes" id="UP000633448">
    <property type="component" value="Unassembled WGS sequence"/>
</dbReference>
<comment type="caution">
    <text evidence="2">The sequence shown here is derived from an EMBL/GenBank/DDBJ whole genome shotgun (WGS) entry which is preliminary data.</text>
</comment>
<dbReference type="InterPro" id="IPR046432">
    <property type="entry name" value="TASOR"/>
</dbReference>
<feature type="domain" description="Golgi associated RAB2 interactor protein-like Rab2B-binding" evidence="1">
    <location>
        <begin position="75"/>
        <end position="117"/>
    </location>
</feature>
<dbReference type="Pfam" id="PF12480">
    <property type="entry name" value="GARIL_Rab2_bd"/>
    <property type="match status" value="1"/>
</dbReference>
<sequence length="118" mass="13301">PWRGRLSIRGEFLGNVALRSPHGPTIPAQLPPDLDIGHVMDLWELREKLPEAALGRGNYTGNEVCFQGFYSSLYEVEISNRAPEKMDQLLENLKEKDLAVIRFLRDRGILILLSSSAL</sequence>
<dbReference type="EMBL" id="WEKX01018862">
    <property type="protein sequence ID" value="NWI93329.1"/>
    <property type="molecule type" value="Genomic_DNA"/>
</dbReference>
<keyword evidence="3" id="KW-1185">Reference proteome</keyword>
<dbReference type="InterPro" id="IPR022168">
    <property type="entry name" value="GARIL-like_Rab2B-bd"/>
</dbReference>
<dbReference type="AlphaFoldDB" id="A0A851FET8"/>
<evidence type="ECO:0000313" key="3">
    <source>
        <dbReference type="Proteomes" id="UP000633448"/>
    </source>
</evidence>
<proteinExistence type="predicted"/>
<evidence type="ECO:0000313" key="2">
    <source>
        <dbReference type="EMBL" id="NWI93329.1"/>
    </source>
</evidence>
<feature type="non-terminal residue" evidence="2">
    <location>
        <position position="118"/>
    </location>
</feature>
<name>A0A851FET8_PITSO</name>
<feature type="non-terminal residue" evidence="2">
    <location>
        <position position="1"/>
    </location>
</feature>
<dbReference type="PANTHER" id="PTHR16207:SF10">
    <property type="entry name" value="PROTEIN TASOR 2"/>
    <property type="match status" value="1"/>
</dbReference>
<evidence type="ECO:0000259" key="1">
    <source>
        <dbReference type="Pfam" id="PF12480"/>
    </source>
</evidence>
<gene>
    <name evidence="2" type="primary">Fam208b</name>
    <name evidence="2" type="ORF">PITSOR_R04265</name>
</gene>
<dbReference type="PANTHER" id="PTHR16207">
    <property type="entry name" value="SET DOMAIN-CONTAINING PROTEIN"/>
    <property type="match status" value="1"/>
</dbReference>
<organism evidence="2 3">
    <name type="scientific">Pitta sordida</name>
    <name type="common">Hooded pitta</name>
    <dbReference type="NCBI Taxonomy" id="9163"/>
    <lineage>
        <taxon>Eukaryota</taxon>
        <taxon>Metazoa</taxon>
        <taxon>Chordata</taxon>
        <taxon>Craniata</taxon>
        <taxon>Vertebrata</taxon>
        <taxon>Euteleostomi</taxon>
        <taxon>Archelosauria</taxon>
        <taxon>Archosauria</taxon>
        <taxon>Dinosauria</taxon>
        <taxon>Saurischia</taxon>
        <taxon>Theropoda</taxon>
        <taxon>Coelurosauria</taxon>
        <taxon>Aves</taxon>
        <taxon>Neognathae</taxon>
        <taxon>Neoaves</taxon>
        <taxon>Telluraves</taxon>
        <taxon>Australaves</taxon>
        <taxon>Passeriformes</taxon>
        <taxon>Pittidae</taxon>
        <taxon>Pitta</taxon>
    </lineage>
</organism>
<dbReference type="GO" id="GO:0005654">
    <property type="term" value="C:nucleoplasm"/>
    <property type="evidence" value="ECO:0007669"/>
    <property type="project" value="TreeGrafter"/>
</dbReference>
<protein>
    <submittedName>
        <fullName evidence="2">F208B protein</fullName>
    </submittedName>
</protein>